<gene>
    <name evidence="1" type="ORF">tinsulaeT_24240</name>
</gene>
<comment type="caution">
    <text evidence="1">The sequence shown here is derived from an EMBL/GenBank/DDBJ whole genome shotgun (WGS) entry which is preliminary data.</text>
</comment>
<organism evidence="1 2">
    <name type="scientific">Thalassotalea insulae</name>
    <dbReference type="NCBI Taxonomy" id="2056778"/>
    <lineage>
        <taxon>Bacteria</taxon>
        <taxon>Pseudomonadati</taxon>
        <taxon>Pseudomonadota</taxon>
        <taxon>Gammaproteobacteria</taxon>
        <taxon>Alteromonadales</taxon>
        <taxon>Colwelliaceae</taxon>
        <taxon>Thalassotalea</taxon>
    </lineage>
</organism>
<proteinExistence type="predicted"/>
<accession>A0ABQ6GUR1</accession>
<protein>
    <recommendedName>
        <fullName evidence="3">Orphan protein</fullName>
    </recommendedName>
</protein>
<evidence type="ECO:0000313" key="2">
    <source>
        <dbReference type="Proteomes" id="UP001157186"/>
    </source>
</evidence>
<reference evidence="1 2" key="1">
    <citation type="submission" date="2023-03" db="EMBL/GenBank/DDBJ databases">
        <title>Draft genome sequence of Thalassotalea insulae KCTC 62186T.</title>
        <authorList>
            <person name="Sawabe T."/>
        </authorList>
    </citation>
    <scope>NUCLEOTIDE SEQUENCE [LARGE SCALE GENOMIC DNA]</scope>
    <source>
        <strain evidence="1 2">KCTC 62186</strain>
    </source>
</reference>
<dbReference type="Proteomes" id="UP001157186">
    <property type="component" value="Unassembled WGS sequence"/>
</dbReference>
<dbReference type="EMBL" id="BSST01000001">
    <property type="protein sequence ID" value="GLX79084.1"/>
    <property type="molecule type" value="Genomic_DNA"/>
</dbReference>
<keyword evidence="2" id="KW-1185">Reference proteome</keyword>
<evidence type="ECO:0008006" key="3">
    <source>
        <dbReference type="Google" id="ProtNLM"/>
    </source>
</evidence>
<sequence>MSRKQKPDIPMTQLSASVQEKIKLEHQAAKIFMRLYEKLTGEKIRHIWHNKPIKPDVSCRLNGECLDLEIAHLYASQQEAMKILGRELSVRTRQALLELQQQSNIAQRLIEALQRILLSKAEKRYRSQQVWLVIRNAHPEWTAHFILEQLAKVQVPSSHPFEQIWLVCDFNGHHGLIQLAPKIKVVNNKKA</sequence>
<dbReference type="RefSeq" id="WP_284244978.1">
    <property type="nucleotide sequence ID" value="NZ_BSST01000001.1"/>
</dbReference>
<evidence type="ECO:0000313" key="1">
    <source>
        <dbReference type="EMBL" id="GLX79084.1"/>
    </source>
</evidence>
<name>A0ABQ6GUR1_9GAMM</name>